<keyword evidence="2" id="KW-1185">Reference proteome</keyword>
<evidence type="ECO:0000313" key="1">
    <source>
        <dbReference type="EMBL" id="KAJ8672953.1"/>
    </source>
</evidence>
<accession>A0ACC2NP43</accession>
<dbReference type="Proteomes" id="UP001239111">
    <property type="component" value="Chromosome 3"/>
</dbReference>
<name>A0ACC2NP43_9HYME</name>
<dbReference type="EMBL" id="CM056743">
    <property type="protein sequence ID" value="KAJ8672953.1"/>
    <property type="molecule type" value="Genomic_DNA"/>
</dbReference>
<gene>
    <name evidence="1" type="ORF">QAD02_004214</name>
</gene>
<protein>
    <submittedName>
        <fullName evidence="1">Uncharacterized protein</fullName>
    </submittedName>
</protein>
<sequence length="973" mass="110664">MCDSTRIMHRKQRERIHDRTSEDPLRSPNLRRTSRNPQSSNDHPHPYHLALSRHERASPRSRRRLANNTSLERHYRDYQNLSSSDECLTRNKSKSTSSIDTQSVNNILDEFEDLDYRRSSDLSDIDINNIKTTNFEEIMDMQKRQAAERNSRSSKVLNPMDARDLQESSAPIKVNRQTQVHQQRSRDRHKFNEKKIFCSTKEGSRFDRRICSAVPLNEEVRASIRSAKTPPEVLLKKGEVQKRVDEWLNQTRNQNCTGFVKESKGLTRSNSSAEQKSHRRLRQQELRLQRSQLNASSSYDDLTHDKTKTDYDKPSDGTKVSIGINASRGSYREYLALKNKSRLHKQQNESAKQVNDPIRSTREKIMIQRAPDSPRNETSDSRSRSSEVRKLEFCEPIQQSQTTPNSESSEAITLRSKSTKSRHQMENRISSLVKARNEASEMTSDTPISAITRRSSFRRESMRASSKSSSSNTSMSPSKIMIPTLPTSTNAEAIENRVKTDEAPLNVKCEQSNASQITDQNRPIRSDSGNFRENQNSVNSRSRTFKTNSRLLQGSNVLIETRNRSPMSPTKKNSFQFNIHDGNPSTFKPMERTSRVSPCNDRSPEKESIEGFPASNPGKGLQESILTPEVIHADDLESVFTPSSTNFVYGVPPIKNLSSSFAGFDDIRCDPERKMVKLQNSSSNTFISSGLNSCLKLLHKSPNLRSRRPHLHRKNNEGPKVPNLGSQVRNHELVEVENSHKTFRPAGVTMESHQLGSLIDLHKNEIRNQAMIQEPQQAHNYSYETTSTLRLHQMKPDLAQKNKLLQNEVPSAEARHVDSELLNSGGQLKRDLSTPSVRSEPFCSSEEGITTTPKSSKTLIKNLQFKRSSPQLPPPPPPRNLTPSTLKSASPCSTSFNSRSVLNDNYNVSPAQPNPQSRVDVSNSKALIGQDNLYKLLKRGDIELAKLVSRHEWYPNDYPSINDELQIWERNFS</sequence>
<reference evidence="1" key="1">
    <citation type="submission" date="2023-04" db="EMBL/GenBank/DDBJ databases">
        <title>A chromosome-level genome assembly of the parasitoid wasp Eretmocerus hayati.</title>
        <authorList>
            <person name="Zhong Y."/>
            <person name="Liu S."/>
            <person name="Liu Y."/>
        </authorList>
    </citation>
    <scope>NUCLEOTIDE SEQUENCE</scope>
    <source>
        <strain evidence="1">ZJU_SS_LIU_2023</strain>
    </source>
</reference>
<evidence type="ECO:0000313" key="2">
    <source>
        <dbReference type="Proteomes" id="UP001239111"/>
    </source>
</evidence>
<proteinExistence type="predicted"/>
<comment type="caution">
    <text evidence="1">The sequence shown here is derived from an EMBL/GenBank/DDBJ whole genome shotgun (WGS) entry which is preliminary data.</text>
</comment>
<organism evidence="1 2">
    <name type="scientific">Eretmocerus hayati</name>
    <dbReference type="NCBI Taxonomy" id="131215"/>
    <lineage>
        <taxon>Eukaryota</taxon>
        <taxon>Metazoa</taxon>
        <taxon>Ecdysozoa</taxon>
        <taxon>Arthropoda</taxon>
        <taxon>Hexapoda</taxon>
        <taxon>Insecta</taxon>
        <taxon>Pterygota</taxon>
        <taxon>Neoptera</taxon>
        <taxon>Endopterygota</taxon>
        <taxon>Hymenoptera</taxon>
        <taxon>Apocrita</taxon>
        <taxon>Proctotrupomorpha</taxon>
        <taxon>Chalcidoidea</taxon>
        <taxon>Aphelinidae</taxon>
        <taxon>Aphelininae</taxon>
        <taxon>Eretmocerus</taxon>
    </lineage>
</organism>